<dbReference type="CDD" id="cd04785">
    <property type="entry name" value="HTH_CadR-PbrR-like"/>
    <property type="match status" value="1"/>
</dbReference>
<protein>
    <submittedName>
        <fullName evidence="6">MerR family transcriptional regulator</fullName>
    </submittedName>
</protein>
<keyword evidence="4" id="KW-0804">Transcription</keyword>
<keyword evidence="7" id="KW-1185">Reference proteome</keyword>
<feature type="domain" description="HTH merR-type" evidence="5">
    <location>
        <begin position="27"/>
        <end position="92"/>
    </location>
</feature>
<dbReference type="SUPFAM" id="SSF46955">
    <property type="entry name" value="Putative DNA-binding domain"/>
    <property type="match status" value="1"/>
</dbReference>
<comment type="caution">
    <text evidence="6">The sequence shown here is derived from an EMBL/GenBank/DDBJ whole genome shotgun (WGS) entry which is preliminary data.</text>
</comment>
<evidence type="ECO:0000256" key="3">
    <source>
        <dbReference type="ARBA" id="ARBA00023125"/>
    </source>
</evidence>
<dbReference type="PRINTS" id="PR00040">
    <property type="entry name" value="HTHMERR"/>
</dbReference>
<dbReference type="PANTHER" id="PTHR30204">
    <property type="entry name" value="REDOX-CYCLING DRUG-SENSING TRANSCRIPTIONAL ACTIVATOR SOXR"/>
    <property type="match status" value="1"/>
</dbReference>
<keyword evidence="1" id="KW-0678">Repressor</keyword>
<dbReference type="EMBL" id="WTYW01000001">
    <property type="protein sequence ID" value="MXO84580.1"/>
    <property type="molecule type" value="Genomic_DNA"/>
</dbReference>
<keyword evidence="3" id="KW-0238">DNA-binding</keyword>
<name>A0A844ZCD6_9SPHN</name>
<dbReference type="PROSITE" id="PS50937">
    <property type="entry name" value="HTH_MERR_2"/>
    <property type="match status" value="1"/>
</dbReference>
<dbReference type="InterPro" id="IPR000551">
    <property type="entry name" value="MerR-type_HTH_dom"/>
</dbReference>
<evidence type="ECO:0000313" key="7">
    <source>
        <dbReference type="Proteomes" id="UP000433104"/>
    </source>
</evidence>
<dbReference type="Proteomes" id="UP000433104">
    <property type="component" value="Unassembled WGS sequence"/>
</dbReference>
<dbReference type="PANTHER" id="PTHR30204:SF69">
    <property type="entry name" value="MERR-FAMILY TRANSCRIPTIONAL REGULATOR"/>
    <property type="match status" value="1"/>
</dbReference>
<dbReference type="Pfam" id="PF13411">
    <property type="entry name" value="MerR_1"/>
    <property type="match status" value="1"/>
</dbReference>
<proteinExistence type="predicted"/>
<evidence type="ECO:0000256" key="1">
    <source>
        <dbReference type="ARBA" id="ARBA00022491"/>
    </source>
</evidence>
<dbReference type="InterPro" id="IPR009061">
    <property type="entry name" value="DNA-bd_dom_put_sf"/>
</dbReference>
<evidence type="ECO:0000256" key="2">
    <source>
        <dbReference type="ARBA" id="ARBA00023015"/>
    </source>
</evidence>
<dbReference type="PROSITE" id="PS00552">
    <property type="entry name" value="HTH_MERR_1"/>
    <property type="match status" value="1"/>
</dbReference>
<evidence type="ECO:0000313" key="6">
    <source>
        <dbReference type="EMBL" id="MXO84580.1"/>
    </source>
</evidence>
<organism evidence="6 7">
    <name type="scientific">Parapontixanthobacter aurantiacus</name>
    <dbReference type="NCBI Taxonomy" id="1463599"/>
    <lineage>
        <taxon>Bacteria</taxon>
        <taxon>Pseudomonadati</taxon>
        <taxon>Pseudomonadota</taxon>
        <taxon>Alphaproteobacteria</taxon>
        <taxon>Sphingomonadales</taxon>
        <taxon>Erythrobacteraceae</taxon>
        <taxon>Parapontixanthobacter</taxon>
    </lineage>
</organism>
<keyword evidence="2" id="KW-0805">Transcription regulation</keyword>
<dbReference type="Gene3D" id="1.10.1660.10">
    <property type="match status" value="1"/>
</dbReference>
<dbReference type="GO" id="GO:0003677">
    <property type="term" value="F:DNA binding"/>
    <property type="evidence" value="ECO:0007669"/>
    <property type="project" value="UniProtKB-KW"/>
</dbReference>
<dbReference type="AlphaFoldDB" id="A0A844ZCD6"/>
<dbReference type="SMART" id="SM00422">
    <property type="entry name" value="HTH_MERR"/>
    <property type="match status" value="1"/>
</dbReference>
<sequence length="153" mass="17273">MSFCRIRVAAISTVCSNYRLKGFCVKIGEVSKQTGCNIETIRYYERIGVIEPPPRKGAYRDYGPSDIERLRFIRRARELGFSLEEVQALLDLAPRPQKNCDRVQSIAEQHLSNVRTKLADLKRMEIAIATLVEQCGTGNHDQCPVVESLTGND</sequence>
<dbReference type="InterPro" id="IPR047057">
    <property type="entry name" value="MerR_fam"/>
</dbReference>
<evidence type="ECO:0000259" key="5">
    <source>
        <dbReference type="PROSITE" id="PS50937"/>
    </source>
</evidence>
<gene>
    <name evidence="6" type="ORF">GRI38_00840</name>
</gene>
<dbReference type="OrthoDB" id="9802944at2"/>
<evidence type="ECO:0000256" key="4">
    <source>
        <dbReference type="ARBA" id="ARBA00023163"/>
    </source>
</evidence>
<reference evidence="6 7" key="1">
    <citation type="submission" date="2019-12" db="EMBL/GenBank/DDBJ databases">
        <title>Genomic-based taxomic classification of the family Erythrobacteraceae.</title>
        <authorList>
            <person name="Xu L."/>
        </authorList>
    </citation>
    <scope>NUCLEOTIDE SEQUENCE [LARGE SCALE GENOMIC DNA]</scope>
    <source>
        <strain evidence="6 7">MCCC 1A09962</strain>
    </source>
</reference>
<accession>A0A844ZCD6</accession>
<dbReference type="GO" id="GO:0003700">
    <property type="term" value="F:DNA-binding transcription factor activity"/>
    <property type="evidence" value="ECO:0007669"/>
    <property type="project" value="InterPro"/>
</dbReference>